<proteinExistence type="predicted"/>
<dbReference type="Pfam" id="PF08284">
    <property type="entry name" value="RVP_2"/>
    <property type="match status" value="1"/>
</dbReference>
<organism evidence="1">
    <name type="scientific">Tanacetum cinerariifolium</name>
    <name type="common">Dalmatian daisy</name>
    <name type="synonym">Chrysanthemum cinerariifolium</name>
    <dbReference type="NCBI Taxonomy" id="118510"/>
    <lineage>
        <taxon>Eukaryota</taxon>
        <taxon>Viridiplantae</taxon>
        <taxon>Streptophyta</taxon>
        <taxon>Embryophyta</taxon>
        <taxon>Tracheophyta</taxon>
        <taxon>Spermatophyta</taxon>
        <taxon>Magnoliopsida</taxon>
        <taxon>eudicotyledons</taxon>
        <taxon>Gunneridae</taxon>
        <taxon>Pentapetalae</taxon>
        <taxon>asterids</taxon>
        <taxon>campanulids</taxon>
        <taxon>Asterales</taxon>
        <taxon>Asteraceae</taxon>
        <taxon>Asteroideae</taxon>
        <taxon>Anthemideae</taxon>
        <taxon>Anthemidinae</taxon>
        <taxon>Tanacetum</taxon>
    </lineage>
</organism>
<reference evidence="1" key="1">
    <citation type="journal article" date="2019" name="Sci. Rep.">
        <title>Draft genome of Tanacetum cinerariifolium, the natural source of mosquito coil.</title>
        <authorList>
            <person name="Yamashiro T."/>
            <person name="Shiraishi A."/>
            <person name="Satake H."/>
            <person name="Nakayama K."/>
        </authorList>
    </citation>
    <scope>NUCLEOTIDE SEQUENCE</scope>
</reference>
<name>A0A699VDZ4_TANCI</name>
<keyword evidence="1" id="KW-0695">RNA-directed DNA polymerase</keyword>
<dbReference type="PANTHER" id="PTHR15503">
    <property type="entry name" value="LDOC1 RELATED"/>
    <property type="match status" value="1"/>
</dbReference>
<dbReference type="AlphaFoldDB" id="A0A699VDZ4"/>
<sequence>MPVELDSFNVIIGMDWLETYHSLIICDEKIVRIPYGDEVLIIRGDDCDSRILGAAPIARAPYQLAPVEMQELFTQLQELSDNEFIRSSFSP</sequence>
<dbReference type="PANTHER" id="PTHR15503:SF45">
    <property type="entry name" value="RNA-DIRECTED DNA POLYMERASE HOMOLOG"/>
    <property type="match status" value="1"/>
</dbReference>
<protein>
    <submittedName>
        <fullName evidence="1">Putative reverse transcriptase domain-containing protein</fullName>
    </submittedName>
</protein>
<dbReference type="EMBL" id="BKCJ011437568">
    <property type="protein sequence ID" value="GFD33625.1"/>
    <property type="molecule type" value="Genomic_DNA"/>
</dbReference>
<evidence type="ECO:0000313" key="1">
    <source>
        <dbReference type="EMBL" id="GFD33625.1"/>
    </source>
</evidence>
<accession>A0A699VDZ4</accession>
<keyword evidence="1" id="KW-0548">Nucleotidyltransferase</keyword>
<comment type="caution">
    <text evidence="1">The sequence shown here is derived from an EMBL/GenBank/DDBJ whole genome shotgun (WGS) entry which is preliminary data.</text>
</comment>
<dbReference type="GO" id="GO:0003964">
    <property type="term" value="F:RNA-directed DNA polymerase activity"/>
    <property type="evidence" value="ECO:0007669"/>
    <property type="project" value="UniProtKB-KW"/>
</dbReference>
<gene>
    <name evidence="1" type="ORF">Tci_905594</name>
</gene>
<dbReference type="InterPro" id="IPR032567">
    <property type="entry name" value="RTL1-rel"/>
</dbReference>
<keyword evidence="1" id="KW-0808">Transferase</keyword>